<organism evidence="2 3">
    <name type="scientific">Terrimonas rubra</name>
    <dbReference type="NCBI Taxonomy" id="1035890"/>
    <lineage>
        <taxon>Bacteria</taxon>
        <taxon>Pseudomonadati</taxon>
        <taxon>Bacteroidota</taxon>
        <taxon>Chitinophagia</taxon>
        <taxon>Chitinophagales</taxon>
        <taxon>Chitinophagaceae</taxon>
        <taxon>Terrimonas</taxon>
    </lineage>
</organism>
<accession>A0ABW6A4C8</accession>
<gene>
    <name evidence="2" type="ORF">ACFS6H_08470</name>
</gene>
<evidence type="ECO:0000256" key="1">
    <source>
        <dbReference type="SAM" id="SignalP"/>
    </source>
</evidence>
<keyword evidence="1" id="KW-0732">Signal</keyword>
<dbReference type="Proteomes" id="UP001597511">
    <property type="component" value="Unassembled WGS sequence"/>
</dbReference>
<sequence length="252" mass="27499">MKKILFTCLIMGLAFVIRAQNPTFSPAIFTAEDEVTLTVDVTGTPMAGEAEAYLWMWGSAGDSPLNTAWSNSPETAKLTNVGGNKWSFTFTATLLWGRPPSDLTTFAFLVKTKTGSKQTSNYEGFTFDPLVFTPTMLRVFPSKASRTDIITINFDRTLGGTVNEQRMTPQTATITAFDETNAQIGTAVTIPVRVLQTNIWAATFDPKTRFTPAAGHTLKKFIYKFNGTVLGTTGAPVNVSSSEATYEFVNLN</sequence>
<keyword evidence="3" id="KW-1185">Reference proteome</keyword>
<reference evidence="3" key="1">
    <citation type="journal article" date="2019" name="Int. J. Syst. Evol. Microbiol.">
        <title>The Global Catalogue of Microorganisms (GCM) 10K type strain sequencing project: providing services to taxonomists for standard genome sequencing and annotation.</title>
        <authorList>
            <consortium name="The Broad Institute Genomics Platform"/>
            <consortium name="The Broad Institute Genome Sequencing Center for Infectious Disease"/>
            <person name="Wu L."/>
            <person name="Ma J."/>
        </authorList>
    </citation>
    <scope>NUCLEOTIDE SEQUENCE [LARGE SCALE GENOMIC DNA]</scope>
    <source>
        <strain evidence="3">KCTC 23299</strain>
    </source>
</reference>
<proteinExistence type="predicted"/>
<evidence type="ECO:0000313" key="3">
    <source>
        <dbReference type="Proteomes" id="UP001597511"/>
    </source>
</evidence>
<feature type="chain" id="PRO_5046362422" evidence="1">
    <location>
        <begin position="20"/>
        <end position="252"/>
    </location>
</feature>
<protein>
    <submittedName>
        <fullName evidence="2">Uncharacterized protein</fullName>
    </submittedName>
</protein>
<dbReference type="EMBL" id="JBHUOZ010000002">
    <property type="protein sequence ID" value="MFD2919736.1"/>
    <property type="molecule type" value="Genomic_DNA"/>
</dbReference>
<feature type="signal peptide" evidence="1">
    <location>
        <begin position="1"/>
        <end position="19"/>
    </location>
</feature>
<comment type="caution">
    <text evidence="2">The sequence shown here is derived from an EMBL/GenBank/DDBJ whole genome shotgun (WGS) entry which is preliminary data.</text>
</comment>
<name>A0ABW6A4C8_9BACT</name>
<dbReference type="RefSeq" id="WP_386097263.1">
    <property type="nucleotide sequence ID" value="NZ_JBHUOZ010000002.1"/>
</dbReference>
<evidence type="ECO:0000313" key="2">
    <source>
        <dbReference type="EMBL" id="MFD2919736.1"/>
    </source>
</evidence>